<evidence type="ECO:0000313" key="2">
    <source>
        <dbReference type="Proteomes" id="UP000038830"/>
    </source>
</evidence>
<reference evidence="2" key="1">
    <citation type="journal article" date="2015" name="J. Biotechnol.">
        <title>The structure of the Cyberlindnera jadinii genome and its relation to Candida utilis analyzed by the occurrence of single nucleotide polymorphisms.</title>
        <authorList>
            <person name="Rupp O."/>
            <person name="Brinkrolf K."/>
            <person name="Buerth C."/>
            <person name="Kunigo M."/>
            <person name="Schneider J."/>
            <person name="Jaenicke S."/>
            <person name="Goesmann A."/>
            <person name="Puehler A."/>
            <person name="Jaeger K.-E."/>
            <person name="Ernst J.F."/>
        </authorList>
    </citation>
    <scope>NUCLEOTIDE SEQUENCE [LARGE SCALE GENOMIC DNA]</scope>
    <source>
        <strain evidence="2">ATCC 18201 / CBS 1600 / BCRC 20928 / JCM 3617 / NBRC 0987 / NRRL Y-1542</strain>
    </source>
</reference>
<organism evidence="1 2">
    <name type="scientific">Cyberlindnera jadinii (strain ATCC 18201 / CBS 1600 / BCRC 20928 / JCM 3617 / NBRC 0987 / NRRL Y-1542)</name>
    <name type="common">Torula yeast</name>
    <name type="synonym">Candida utilis</name>
    <dbReference type="NCBI Taxonomy" id="983966"/>
    <lineage>
        <taxon>Eukaryota</taxon>
        <taxon>Fungi</taxon>
        <taxon>Dikarya</taxon>
        <taxon>Ascomycota</taxon>
        <taxon>Saccharomycotina</taxon>
        <taxon>Saccharomycetes</taxon>
        <taxon>Phaffomycetales</taxon>
        <taxon>Phaffomycetaceae</taxon>
        <taxon>Cyberlindnera</taxon>
    </lineage>
</organism>
<gene>
    <name evidence="1" type="ORF">BN1211_3975</name>
</gene>
<accession>A0A0H5CFM8</accession>
<dbReference type="Proteomes" id="UP000038830">
    <property type="component" value="Unassembled WGS sequence"/>
</dbReference>
<dbReference type="AlphaFoldDB" id="A0A0H5CFM8"/>
<protein>
    <submittedName>
        <fullName evidence="1">Uncharacterized protein</fullName>
    </submittedName>
</protein>
<sequence>MSLWSIQAAKKKDEVPGTSKWIRKELFTLHDLIMKDAEQFAYSVAADLTWIDEQMEEILNENTE</sequence>
<proteinExistence type="predicted"/>
<name>A0A0H5CFM8_CYBJN</name>
<evidence type="ECO:0000313" key="1">
    <source>
        <dbReference type="EMBL" id="CEP23394.1"/>
    </source>
</evidence>
<dbReference type="EMBL" id="CDQK01000004">
    <property type="protein sequence ID" value="CEP23394.1"/>
    <property type="molecule type" value="Genomic_DNA"/>
</dbReference>